<dbReference type="OrthoDB" id="2121326at2759"/>
<dbReference type="Proteomes" id="UP000620124">
    <property type="component" value="Unassembled WGS sequence"/>
</dbReference>
<keyword evidence="6" id="KW-1185">Reference proteome</keyword>
<keyword evidence="1 3" id="KW-1015">Disulfide bond</keyword>
<sequence>MPVTPIETFDEFQKVINGETPAIIDFWAPWCAPCKLISPLFEKFSNRPENAGLGFYKIDTEANQRVMEEANVRTMPSFMVFKSGKKLGESPSAKT</sequence>
<dbReference type="PRINTS" id="PR00421">
    <property type="entry name" value="THIOREDOXIN"/>
</dbReference>
<feature type="domain" description="Thioredoxin" evidence="4">
    <location>
        <begin position="1"/>
        <end position="95"/>
    </location>
</feature>
<protein>
    <submittedName>
        <fullName evidence="5">Thioredoxin</fullName>
    </submittedName>
</protein>
<dbReference type="SUPFAM" id="SSF52833">
    <property type="entry name" value="Thioredoxin-like"/>
    <property type="match status" value="1"/>
</dbReference>
<evidence type="ECO:0000256" key="1">
    <source>
        <dbReference type="ARBA" id="ARBA00023157"/>
    </source>
</evidence>
<comment type="caution">
    <text evidence="5">The sequence shown here is derived from an EMBL/GenBank/DDBJ whole genome shotgun (WGS) entry which is preliminary data.</text>
</comment>
<evidence type="ECO:0000259" key="4">
    <source>
        <dbReference type="PROSITE" id="PS51352"/>
    </source>
</evidence>
<dbReference type="PIRSF" id="PIRSF000077">
    <property type="entry name" value="Thioredoxin"/>
    <property type="match status" value="1"/>
</dbReference>
<dbReference type="PROSITE" id="PS51352">
    <property type="entry name" value="THIOREDOXIN_2"/>
    <property type="match status" value="1"/>
</dbReference>
<dbReference type="InterPro" id="IPR036249">
    <property type="entry name" value="Thioredoxin-like_sf"/>
</dbReference>
<dbReference type="CDD" id="cd02947">
    <property type="entry name" value="TRX_family"/>
    <property type="match status" value="1"/>
</dbReference>
<proteinExistence type="predicted"/>
<feature type="site" description="Contributes to redox potential value" evidence="2">
    <location>
        <position position="33"/>
    </location>
</feature>
<accession>A0A8H6XVC2</accession>
<dbReference type="InterPro" id="IPR017937">
    <property type="entry name" value="Thioredoxin_CS"/>
</dbReference>
<name>A0A8H6XVC2_9AGAR</name>
<evidence type="ECO:0000256" key="2">
    <source>
        <dbReference type="PIRSR" id="PIRSR000077-1"/>
    </source>
</evidence>
<dbReference type="AlphaFoldDB" id="A0A8H6XVC2"/>
<dbReference type="Pfam" id="PF00085">
    <property type="entry name" value="Thioredoxin"/>
    <property type="match status" value="1"/>
</dbReference>
<dbReference type="GO" id="GO:0015035">
    <property type="term" value="F:protein-disulfide reductase activity"/>
    <property type="evidence" value="ECO:0007669"/>
    <property type="project" value="InterPro"/>
</dbReference>
<feature type="site" description="Deprotonates C-terminal active site Cys" evidence="2">
    <location>
        <position position="25"/>
    </location>
</feature>
<dbReference type="InterPro" id="IPR005746">
    <property type="entry name" value="Thioredoxin"/>
</dbReference>
<dbReference type="PROSITE" id="PS00194">
    <property type="entry name" value="THIOREDOXIN_1"/>
    <property type="match status" value="1"/>
</dbReference>
<reference evidence="5" key="1">
    <citation type="submission" date="2020-05" db="EMBL/GenBank/DDBJ databases">
        <title>Mycena genomes resolve the evolution of fungal bioluminescence.</title>
        <authorList>
            <person name="Tsai I.J."/>
        </authorList>
    </citation>
    <scope>NUCLEOTIDE SEQUENCE</scope>
    <source>
        <strain evidence="5">CCC161011</strain>
    </source>
</reference>
<evidence type="ECO:0000313" key="6">
    <source>
        <dbReference type="Proteomes" id="UP000620124"/>
    </source>
</evidence>
<evidence type="ECO:0000256" key="3">
    <source>
        <dbReference type="PIRSR" id="PIRSR000077-4"/>
    </source>
</evidence>
<dbReference type="Gene3D" id="3.40.30.10">
    <property type="entry name" value="Glutaredoxin"/>
    <property type="match status" value="1"/>
</dbReference>
<feature type="active site" description="Nucleophile" evidence="2">
    <location>
        <position position="31"/>
    </location>
</feature>
<feature type="site" description="Contributes to redox potential value" evidence="2">
    <location>
        <position position="32"/>
    </location>
</feature>
<feature type="disulfide bond" description="Redox-active" evidence="3">
    <location>
        <begin position="31"/>
        <end position="34"/>
    </location>
</feature>
<feature type="active site" description="Nucleophile" evidence="2">
    <location>
        <position position="34"/>
    </location>
</feature>
<gene>
    <name evidence="5" type="ORF">MVEN_01464500</name>
</gene>
<dbReference type="InterPro" id="IPR013766">
    <property type="entry name" value="Thioredoxin_domain"/>
</dbReference>
<dbReference type="EMBL" id="JACAZI010000012">
    <property type="protein sequence ID" value="KAF7347104.1"/>
    <property type="molecule type" value="Genomic_DNA"/>
</dbReference>
<dbReference type="PANTHER" id="PTHR46115">
    <property type="entry name" value="THIOREDOXIN-LIKE PROTEIN 1"/>
    <property type="match status" value="1"/>
</dbReference>
<evidence type="ECO:0000313" key="5">
    <source>
        <dbReference type="EMBL" id="KAF7347104.1"/>
    </source>
</evidence>
<organism evidence="5 6">
    <name type="scientific">Mycena venus</name>
    <dbReference type="NCBI Taxonomy" id="2733690"/>
    <lineage>
        <taxon>Eukaryota</taxon>
        <taxon>Fungi</taxon>
        <taxon>Dikarya</taxon>
        <taxon>Basidiomycota</taxon>
        <taxon>Agaricomycotina</taxon>
        <taxon>Agaricomycetes</taxon>
        <taxon>Agaricomycetidae</taxon>
        <taxon>Agaricales</taxon>
        <taxon>Marasmiineae</taxon>
        <taxon>Mycenaceae</taxon>
        <taxon>Mycena</taxon>
    </lineage>
</organism>
<keyword evidence="3" id="KW-0676">Redox-active center</keyword>